<comment type="caution">
    <text evidence="1">The sequence shown here is derived from an EMBL/GenBank/DDBJ whole genome shotgun (WGS) entry which is preliminary data.</text>
</comment>
<protein>
    <submittedName>
        <fullName evidence="1">Uncharacterized protein</fullName>
    </submittedName>
</protein>
<sequence>MIQPVVRSKRYRNVFLALSAFTGSYFFFDDGLPQLRAVVGDQAALAKDNSSHTYCLLSNEKCAIDGANIKLDRNIIRPMEAAKIQIEWPSLPSQAETLELTLEGEEMMMGVYRQKLIRQTGTNLYSGELVLPFCVSDEMTWQGKIAPPANSSQQPVYVSIRMIK</sequence>
<dbReference type="Proteomes" id="UP000241346">
    <property type="component" value="Unassembled WGS sequence"/>
</dbReference>
<reference evidence="1 2" key="1">
    <citation type="submission" date="2018-03" db="EMBL/GenBank/DDBJ databases">
        <title>Whole genome sequencing of Histamine producing bacteria.</title>
        <authorList>
            <person name="Butler K."/>
        </authorList>
    </citation>
    <scope>NUCLEOTIDE SEQUENCE [LARGE SCALE GENOMIC DNA]</scope>
    <source>
        <strain evidence="1 2">DSM 19138</strain>
    </source>
</reference>
<gene>
    <name evidence="1" type="ORF">C9J01_01670</name>
</gene>
<dbReference type="AlphaFoldDB" id="A0A2T3NJX9"/>
<proteinExistence type="predicted"/>
<evidence type="ECO:0000313" key="1">
    <source>
        <dbReference type="EMBL" id="PSW15752.1"/>
    </source>
</evidence>
<accession>A0A2T3NJX9</accession>
<evidence type="ECO:0000313" key="2">
    <source>
        <dbReference type="Proteomes" id="UP000241346"/>
    </source>
</evidence>
<name>A0A2T3NJX9_9GAMM</name>
<dbReference type="EMBL" id="PYMB01000001">
    <property type="protein sequence ID" value="PSW15752.1"/>
    <property type="molecule type" value="Genomic_DNA"/>
</dbReference>
<organism evidence="1 2">
    <name type="scientific">Photobacterium rosenbergii</name>
    <dbReference type="NCBI Taxonomy" id="294936"/>
    <lineage>
        <taxon>Bacteria</taxon>
        <taxon>Pseudomonadati</taxon>
        <taxon>Pseudomonadota</taxon>
        <taxon>Gammaproteobacteria</taxon>
        <taxon>Vibrionales</taxon>
        <taxon>Vibrionaceae</taxon>
        <taxon>Photobacterium</taxon>
    </lineage>
</organism>